<proteinExistence type="predicted"/>
<dbReference type="AlphaFoldDB" id="X0TXF6"/>
<evidence type="ECO:0000256" key="2">
    <source>
        <dbReference type="SAM" id="Phobius"/>
    </source>
</evidence>
<feature type="transmembrane region" description="Helical" evidence="2">
    <location>
        <begin position="28"/>
        <end position="45"/>
    </location>
</feature>
<feature type="region of interest" description="Disordered" evidence="1">
    <location>
        <begin position="1"/>
        <end position="22"/>
    </location>
</feature>
<sequence length="121" mass="13364">MPEDNPEPETGEADVVNGNQGNGRKSQLLIYALCVMIALMVGTLYERMTGHARASDLDKVVERNHNEHGKMKKHCEDKNKLIQDDLGEIRKDMGDMASYMAGIDAALKILVDDYTATRNGG</sequence>
<keyword evidence="2" id="KW-1133">Transmembrane helix</keyword>
<keyword evidence="2" id="KW-0472">Membrane</keyword>
<accession>X0TXF6</accession>
<protein>
    <submittedName>
        <fullName evidence="3">Uncharacterized protein</fullName>
    </submittedName>
</protein>
<gene>
    <name evidence="3" type="ORF">S01H1_28606</name>
</gene>
<comment type="caution">
    <text evidence="3">The sequence shown here is derived from an EMBL/GenBank/DDBJ whole genome shotgun (WGS) entry which is preliminary data.</text>
</comment>
<evidence type="ECO:0000313" key="3">
    <source>
        <dbReference type="EMBL" id="GAF98268.1"/>
    </source>
</evidence>
<reference evidence="3" key="1">
    <citation type="journal article" date="2014" name="Front. Microbiol.">
        <title>High frequency of phylogenetically diverse reductive dehalogenase-homologous genes in deep subseafloor sedimentary metagenomes.</title>
        <authorList>
            <person name="Kawai M."/>
            <person name="Futagami T."/>
            <person name="Toyoda A."/>
            <person name="Takaki Y."/>
            <person name="Nishi S."/>
            <person name="Hori S."/>
            <person name="Arai W."/>
            <person name="Tsubouchi T."/>
            <person name="Morono Y."/>
            <person name="Uchiyama I."/>
            <person name="Ito T."/>
            <person name="Fujiyama A."/>
            <person name="Inagaki F."/>
            <person name="Takami H."/>
        </authorList>
    </citation>
    <scope>NUCLEOTIDE SEQUENCE</scope>
    <source>
        <strain evidence="3">Expedition CK06-06</strain>
    </source>
</reference>
<dbReference type="EMBL" id="BARS01017492">
    <property type="protein sequence ID" value="GAF98268.1"/>
    <property type="molecule type" value="Genomic_DNA"/>
</dbReference>
<organism evidence="3">
    <name type="scientific">marine sediment metagenome</name>
    <dbReference type="NCBI Taxonomy" id="412755"/>
    <lineage>
        <taxon>unclassified sequences</taxon>
        <taxon>metagenomes</taxon>
        <taxon>ecological metagenomes</taxon>
    </lineage>
</organism>
<name>X0TXF6_9ZZZZ</name>
<evidence type="ECO:0000256" key="1">
    <source>
        <dbReference type="SAM" id="MobiDB-lite"/>
    </source>
</evidence>
<keyword evidence="2" id="KW-0812">Transmembrane</keyword>
<feature type="compositionally biased region" description="Acidic residues" evidence="1">
    <location>
        <begin position="1"/>
        <end position="12"/>
    </location>
</feature>